<dbReference type="InterPro" id="IPR007199">
    <property type="entry name" value="Rep_factor-A_N"/>
</dbReference>
<dbReference type="InterPro" id="IPR012340">
    <property type="entry name" value="NA-bd_OB-fold"/>
</dbReference>
<feature type="domain" description="Replication factor-A protein 1 N-terminal" evidence="1">
    <location>
        <begin position="3"/>
        <end position="42"/>
    </location>
</feature>
<dbReference type="Gene3D" id="2.40.50.140">
    <property type="entry name" value="Nucleic acid-binding proteins"/>
    <property type="match status" value="1"/>
</dbReference>
<evidence type="ECO:0000313" key="3">
    <source>
        <dbReference type="Proteomes" id="UP001235939"/>
    </source>
</evidence>
<keyword evidence="3" id="KW-1185">Reference proteome</keyword>
<dbReference type="Proteomes" id="UP001235939">
    <property type="component" value="Chromosome 19"/>
</dbReference>
<dbReference type="Pfam" id="PF04057">
    <property type="entry name" value="Rep-A_N"/>
    <property type="match status" value="1"/>
</dbReference>
<evidence type="ECO:0000313" key="2">
    <source>
        <dbReference type="EMBL" id="UYV80931.1"/>
    </source>
</evidence>
<dbReference type="SUPFAM" id="SSF50249">
    <property type="entry name" value="Nucleic acid-binding proteins"/>
    <property type="match status" value="1"/>
</dbReference>
<organism evidence="2 3">
    <name type="scientific">Cordylochernes scorpioides</name>
    <dbReference type="NCBI Taxonomy" id="51811"/>
    <lineage>
        <taxon>Eukaryota</taxon>
        <taxon>Metazoa</taxon>
        <taxon>Ecdysozoa</taxon>
        <taxon>Arthropoda</taxon>
        <taxon>Chelicerata</taxon>
        <taxon>Arachnida</taxon>
        <taxon>Pseudoscorpiones</taxon>
        <taxon>Cheliferoidea</taxon>
        <taxon>Chernetidae</taxon>
        <taxon>Cordylochernes</taxon>
    </lineage>
</organism>
<accession>A0ABY6LIG5</accession>
<protein>
    <submittedName>
        <fullName evidence="2">TRAIP</fullName>
    </submittedName>
</protein>
<sequence>MLAVAMLATQLNHLVAENQLEKFTIIQLEKYICNQVQPDKSVPFLVLEMSWGELRGECNGVGDGRKILILMDIKVMALGADVGEKLGNPSSGPEPSGGPAAQSGEWLAGIGLLCADLLCAEPPAPARPMVKQEYGISPREWNLICIQAMIL</sequence>
<reference evidence="2 3" key="1">
    <citation type="submission" date="2022-01" db="EMBL/GenBank/DDBJ databases">
        <title>A chromosomal length assembly of Cordylochernes scorpioides.</title>
        <authorList>
            <person name="Zeh D."/>
            <person name="Zeh J."/>
        </authorList>
    </citation>
    <scope>NUCLEOTIDE SEQUENCE [LARGE SCALE GENOMIC DNA]</scope>
    <source>
        <strain evidence="2">IN4F17</strain>
        <tissue evidence="2">Whole Body</tissue>
    </source>
</reference>
<proteinExistence type="predicted"/>
<evidence type="ECO:0000259" key="1">
    <source>
        <dbReference type="Pfam" id="PF04057"/>
    </source>
</evidence>
<name>A0ABY6LIG5_9ARAC</name>
<gene>
    <name evidence="2" type="ORF">LAZ67_19002210</name>
</gene>
<dbReference type="EMBL" id="CP092881">
    <property type="protein sequence ID" value="UYV80931.1"/>
    <property type="molecule type" value="Genomic_DNA"/>
</dbReference>